<name>A0A829QRV7_9MYCO</name>
<sequence>MTSTQEVLQLIATERQRQQDKWGEQNHPNIDVDDVQLFRETVARFPALPVPESFIEHVASRHNIPTANQARDTLQQLAAAGKATWGRILLEEFAEAIEAAALAAIDKGPIENLRTELIQVAAVAVQWAEKLGGTE</sequence>
<dbReference type="AlphaFoldDB" id="A0A829QRV7"/>
<reference evidence="1 2" key="1">
    <citation type="submission" date="2013-12" db="EMBL/GenBank/DDBJ databases">
        <authorList>
            <person name="Zelazny A."/>
            <person name="Olivier K."/>
            <person name="Holland S."/>
            <person name="Lenaerts A."/>
            <person name="Ordway D."/>
            <person name="DeGroote M.A."/>
            <person name="Parker T."/>
            <person name="Sizemore C."/>
            <person name="Tallon L.J."/>
            <person name="Sadzewicz L.K."/>
            <person name="Sengamalay N."/>
            <person name="Fraser C.M."/>
            <person name="Hine E."/>
            <person name="Shefchek K.A."/>
            <person name="Das S.P."/>
            <person name="Tettelin H."/>
        </authorList>
    </citation>
    <scope>NUCLEOTIDE SEQUENCE [LARGE SCALE GENOMIC DNA]</scope>
    <source>
        <strain evidence="1 2">1948</strain>
    </source>
</reference>
<dbReference type="EMBL" id="JAOH01000002">
    <property type="protein sequence ID" value="EUA64969.1"/>
    <property type="molecule type" value="Genomic_DNA"/>
</dbReference>
<evidence type="ECO:0000313" key="1">
    <source>
        <dbReference type="EMBL" id="EUA64969.1"/>
    </source>
</evidence>
<dbReference type="Proteomes" id="UP000021210">
    <property type="component" value="Unassembled WGS sequence"/>
</dbReference>
<gene>
    <name evidence="1" type="ORF">I542_5147</name>
</gene>
<accession>A0A829QRV7</accession>
<protein>
    <submittedName>
        <fullName evidence="1">Uncharacterized protein</fullName>
    </submittedName>
</protein>
<proteinExistence type="predicted"/>
<organism evidence="1 2">
    <name type="scientific">Mycobacteroides abscessus 1948</name>
    <dbReference type="NCBI Taxonomy" id="1299323"/>
    <lineage>
        <taxon>Bacteria</taxon>
        <taxon>Bacillati</taxon>
        <taxon>Actinomycetota</taxon>
        <taxon>Actinomycetes</taxon>
        <taxon>Mycobacteriales</taxon>
        <taxon>Mycobacteriaceae</taxon>
        <taxon>Mycobacteroides</taxon>
        <taxon>Mycobacteroides abscessus</taxon>
    </lineage>
</organism>
<comment type="caution">
    <text evidence="1">The sequence shown here is derived from an EMBL/GenBank/DDBJ whole genome shotgun (WGS) entry which is preliminary data.</text>
</comment>
<evidence type="ECO:0000313" key="2">
    <source>
        <dbReference type="Proteomes" id="UP000021210"/>
    </source>
</evidence>